<dbReference type="AlphaFoldDB" id="A0AAW5QYM1"/>
<evidence type="ECO:0000259" key="13">
    <source>
        <dbReference type="PROSITE" id="PS00794"/>
    </source>
</evidence>
<dbReference type="InterPro" id="IPR000550">
    <property type="entry name" value="Hppk"/>
</dbReference>
<evidence type="ECO:0000256" key="9">
    <source>
        <dbReference type="ARBA" id="ARBA00022909"/>
    </source>
</evidence>
<proteinExistence type="inferred from homology"/>
<dbReference type="EC" id="2.7.6.3" evidence="3"/>
<dbReference type="NCBIfam" id="TIGR01498">
    <property type="entry name" value="folK"/>
    <property type="match status" value="1"/>
</dbReference>
<dbReference type="Pfam" id="PF01288">
    <property type="entry name" value="HPPK"/>
    <property type="match status" value="1"/>
</dbReference>
<evidence type="ECO:0000256" key="2">
    <source>
        <dbReference type="ARBA" id="ARBA00005810"/>
    </source>
</evidence>
<gene>
    <name evidence="14" type="primary">folK</name>
    <name evidence="14" type="ORF">MUB46_12455</name>
</gene>
<comment type="function">
    <text evidence="10">Catalyzes the transfer of pyrophosphate from adenosine triphosphate (ATP) to 6-hydroxymethyl-7,8-dihydropterin, an enzymatic step in folate biosynthesis pathway.</text>
</comment>
<evidence type="ECO:0000256" key="4">
    <source>
        <dbReference type="ARBA" id="ARBA00016218"/>
    </source>
</evidence>
<evidence type="ECO:0000256" key="3">
    <source>
        <dbReference type="ARBA" id="ARBA00013253"/>
    </source>
</evidence>
<keyword evidence="9" id="KW-0289">Folate biosynthesis</keyword>
<evidence type="ECO:0000256" key="12">
    <source>
        <dbReference type="ARBA" id="ARBA00033413"/>
    </source>
</evidence>
<evidence type="ECO:0000313" key="15">
    <source>
        <dbReference type="Proteomes" id="UP001320898"/>
    </source>
</evidence>
<feature type="domain" description="7,8-dihydro-6-hydroxymethylpterin-pyrophosphokinase" evidence="13">
    <location>
        <begin position="88"/>
        <end position="99"/>
    </location>
</feature>
<accession>A0AAW5QYM1</accession>
<dbReference type="CDD" id="cd00483">
    <property type="entry name" value="HPPK"/>
    <property type="match status" value="1"/>
</dbReference>
<dbReference type="Gene3D" id="3.30.70.560">
    <property type="entry name" value="7,8-Dihydro-6-hydroxymethylpterin-pyrophosphokinase HPPK"/>
    <property type="match status" value="1"/>
</dbReference>
<dbReference type="RefSeq" id="WP_261616246.1">
    <property type="nucleotide sequence ID" value="NZ_JALIDZ010000005.1"/>
</dbReference>
<dbReference type="InterPro" id="IPR035907">
    <property type="entry name" value="Hppk_sf"/>
</dbReference>
<evidence type="ECO:0000256" key="1">
    <source>
        <dbReference type="ARBA" id="ARBA00005051"/>
    </source>
</evidence>
<evidence type="ECO:0000256" key="10">
    <source>
        <dbReference type="ARBA" id="ARBA00029409"/>
    </source>
</evidence>
<comment type="similarity">
    <text evidence="2">Belongs to the HPPK family.</text>
</comment>
<keyword evidence="6" id="KW-0547">Nucleotide-binding</keyword>
<dbReference type="GO" id="GO:0005524">
    <property type="term" value="F:ATP binding"/>
    <property type="evidence" value="ECO:0007669"/>
    <property type="project" value="UniProtKB-KW"/>
</dbReference>
<dbReference type="GO" id="GO:0003848">
    <property type="term" value="F:2-amino-4-hydroxy-6-hydroxymethyldihydropteridine diphosphokinase activity"/>
    <property type="evidence" value="ECO:0007669"/>
    <property type="project" value="UniProtKB-EC"/>
</dbReference>
<reference evidence="14 15" key="1">
    <citation type="submission" date="2022-04" db="EMBL/GenBank/DDBJ databases">
        <authorList>
            <person name="Ye Y.-Q."/>
            <person name="Du Z.-J."/>
        </authorList>
    </citation>
    <scope>NUCLEOTIDE SEQUENCE [LARGE SCALE GENOMIC DNA]</scope>
    <source>
        <strain evidence="14 15">A6E488</strain>
    </source>
</reference>
<keyword evidence="15" id="KW-1185">Reference proteome</keyword>
<name>A0AAW5QYM1_9HYPH</name>
<dbReference type="PANTHER" id="PTHR43071:SF1">
    <property type="entry name" value="2-AMINO-4-HYDROXY-6-HYDROXYMETHYLDIHYDROPTERIDINE PYROPHOSPHOKINASE"/>
    <property type="match status" value="1"/>
</dbReference>
<dbReference type="Proteomes" id="UP001320898">
    <property type="component" value="Unassembled WGS sequence"/>
</dbReference>
<comment type="caution">
    <text evidence="14">The sequence shown here is derived from an EMBL/GenBank/DDBJ whole genome shotgun (WGS) entry which is preliminary data.</text>
</comment>
<evidence type="ECO:0000256" key="6">
    <source>
        <dbReference type="ARBA" id="ARBA00022741"/>
    </source>
</evidence>
<dbReference type="PANTHER" id="PTHR43071">
    <property type="entry name" value="2-AMINO-4-HYDROXY-6-HYDROXYMETHYLDIHYDROPTERIDINE PYROPHOSPHOKINASE"/>
    <property type="match status" value="1"/>
</dbReference>
<keyword evidence="5 14" id="KW-0808">Transferase</keyword>
<dbReference type="SUPFAM" id="SSF55083">
    <property type="entry name" value="6-hydroxymethyl-7,8-dihydropterin pyrophosphokinase, HPPK"/>
    <property type="match status" value="1"/>
</dbReference>
<dbReference type="GO" id="GO:0016301">
    <property type="term" value="F:kinase activity"/>
    <property type="evidence" value="ECO:0007669"/>
    <property type="project" value="UniProtKB-KW"/>
</dbReference>
<comment type="pathway">
    <text evidence="1">Cofactor biosynthesis; tetrahydrofolate biosynthesis; 2-amino-4-hydroxy-6-hydroxymethyl-7,8-dihydropteridine diphosphate from 7,8-dihydroneopterin triphosphate: step 4/4.</text>
</comment>
<dbReference type="GO" id="GO:0046656">
    <property type="term" value="P:folic acid biosynthetic process"/>
    <property type="evidence" value="ECO:0007669"/>
    <property type="project" value="UniProtKB-KW"/>
</dbReference>
<protein>
    <recommendedName>
        <fullName evidence="4">2-amino-4-hydroxy-6-hydroxymethyldihydropteridine pyrophosphokinase</fullName>
        <ecNumber evidence="3">2.7.6.3</ecNumber>
    </recommendedName>
    <alternativeName>
        <fullName evidence="11">6-hydroxymethyl-7,8-dihydropterin pyrophosphokinase</fullName>
    </alternativeName>
    <alternativeName>
        <fullName evidence="12">7,8-dihydro-6-hydroxymethylpterin-pyrophosphokinase</fullName>
    </alternativeName>
</protein>
<evidence type="ECO:0000313" key="14">
    <source>
        <dbReference type="EMBL" id="MCT8972669.1"/>
    </source>
</evidence>
<evidence type="ECO:0000256" key="8">
    <source>
        <dbReference type="ARBA" id="ARBA00022840"/>
    </source>
</evidence>
<dbReference type="PROSITE" id="PS00794">
    <property type="entry name" value="HPPK"/>
    <property type="match status" value="1"/>
</dbReference>
<dbReference type="EMBL" id="JALIDZ010000005">
    <property type="protein sequence ID" value="MCT8972669.1"/>
    <property type="molecule type" value="Genomic_DNA"/>
</dbReference>
<evidence type="ECO:0000256" key="5">
    <source>
        <dbReference type="ARBA" id="ARBA00022679"/>
    </source>
</evidence>
<sequence>MTEVGFSLGSNIGDKTGRLIRALEALFAGPDLAFVACSSFYKTAPWGYADQDWFVNLCAVGETSLPPERLLALCKHVEQVVGRQDTFRWGPRVIDVDILYYGGDEISEPGLAIPHRELFNRGFVLVPLAEIRPGLVLSGRVIGEEATRFADEAMEIVAPPWAPAEP</sequence>
<keyword evidence="7" id="KW-0418">Kinase</keyword>
<evidence type="ECO:0000256" key="7">
    <source>
        <dbReference type="ARBA" id="ARBA00022777"/>
    </source>
</evidence>
<evidence type="ECO:0000256" key="11">
    <source>
        <dbReference type="ARBA" id="ARBA00029766"/>
    </source>
</evidence>
<organism evidence="14 15">
    <name type="scientific">Microbaculum marinisediminis</name>
    <dbReference type="NCBI Taxonomy" id="2931392"/>
    <lineage>
        <taxon>Bacteria</taxon>
        <taxon>Pseudomonadati</taxon>
        <taxon>Pseudomonadota</taxon>
        <taxon>Alphaproteobacteria</taxon>
        <taxon>Hyphomicrobiales</taxon>
        <taxon>Tepidamorphaceae</taxon>
        <taxon>Microbaculum</taxon>
    </lineage>
</organism>
<keyword evidence="8" id="KW-0067">ATP-binding</keyword>